<dbReference type="InterPro" id="IPR023054">
    <property type="entry name" value="Sporulation_regulator_WhiA_C"/>
</dbReference>
<comment type="similarity">
    <text evidence="5">Belongs to the WhiA family.</text>
</comment>
<dbReference type="GO" id="GO:0043937">
    <property type="term" value="P:regulation of sporulation"/>
    <property type="evidence" value="ECO:0007669"/>
    <property type="project" value="InterPro"/>
</dbReference>
<evidence type="ECO:0000313" key="10">
    <source>
        <dbReference type="Proteomes" id="UP000014387"/>
    </source>
</evidence>
<organism evidence="9 10">
    <name type="scientific">Gleimia europaea ACS-120-V-Col10b</name>
    <dbReference type="NCBI Taxonomy" id="883069"/>
    <lineage>
        <taxon>Bacteria</taxon>
        <taxon>Bacillati</taxon>
        <taxon>Actinomycetota</taxon>
        <taxon>Actinomycetes</taxon>
        <taxon>Actinomycetales</taxon>
        <taxon>Actinomycetaceae</taxon>
        <taxon>Gleimia</taxon>
    </lineage>
</organism>
<dbReference type="PANTHER" id="PTHR37307">
    <property type="entry name" value="CELL DIVISION PROTEIN WHIA-RELATED"/>
    <property type="match status" value="1"/>
</dbReference>
<name>A0A9W5RDM1_9ACTO</name>
<dbReference type="EMBL" id="AGWN01000001">
    <property type="protein sequence ID" value="EPD30508.1"/>
    <property type="molecule type" value="Genomic_DNA"/>
</dbReference>
<evidence type="ECO:0000256" key="5">
    <source>
        <dbReference type="HAMAP-Rule" id="MF_01420"/>
    </source>
</evidence>
<dbReference type="InterPro" id="IPR018478">
    <property type="entry name" value="Sporu_reg_WhiA_N_dom"/>
</dbReference>
<evidence type="ECO:0000256" key="2">
    <source>
        <dbReference type="ARBA" id="ARBA00023125"/>
    </source>
</evidence>
<dbReference type="Pfam" id="PF10298">
    <property type="entry name" value="WhiA_N"/>
    <property type="match status" value="1"/>
</dbReference>
<feature type="domain" description="WhiA LAGLIDADG-like" evidence="8">
    <location>
        <begin position="128"/>
        <end position="216"/>
    </location>
</feature>
<gene>
    <name evidence="5" type="primary">whiA</name>
    <name evidence="9" type="ORF">HMPREF9238_00252</name>
</gene>
<comment type="caution">
    <text evidence="9">The sequence shown here is derived from an EMBL/GenBank/DDBJ whole genome shotgun (WGS) entry which is preliminary data.</text>
</comment>
<feature type="domain" description="Sporulation regulator WhiA C-terminal" evidence="6">
    <location>
        <begin position="221"/>
        <end position="303"/>
    </location>
</feature>
<keyword evidence="1 5" id="KW-0132">Cell division</keyword>
<dbReference type="GO" id="GO:0051301">
    <property type="term" value="P:cell division"/>
    <property type="evidence" value="ECO:0007669"/>
    <property type="project" value="UniProtKB-UniRule"/>
</dbReference>
<dbReference type="HAMAP" id="MF_01420">
    <property type="entry name" value="HTH_type_WhiA"/>
    <property type="match status" value="1"/>
</dbReference>
<dbReference type="PANTHER" id="PTHR37307:SF1">
    <property type="entry name" value="CELL DIVISION PROTEIN WHIA-RELATED"/>
    <property type="match status" value="1"/>
</dbReference>
<dbReference type="InterPro" id="IPR039518">
    <property type="entry name" value="WhiA_LAGLIDADG_dom"/>
</dbReference>
<dbReference type="NCBIfam" id="TIGR00647">
    <property type="entry name" value="DNA_bind_WhiA"/>
    <property type="match status" value="1"/>
</dbReference>
<dbReference type="InterPro" id="IPR003802">
    <property type="entry name" value="Sporulation_regulator_WhiA"/>
</dbReference>
<dbReference type="GO" id="GO:0003677">
    <property type="term" value="F:DNA binding"/>
    <property type="evidence" value="ECO:0007669"/>
    <property type="project" value="UniProtKB-UniRule"/>
</dbReference>
<evidence type="ECO:0000259" key="6">
    <source>
        <dbReference type="Pfam" id="PF02650"/>
    </source>
</evidence>
<keyword evidence="10" id="KW-1185">Reference proteome</keyword>
<evidence type="ECO:0000256" key="1">
    <source>
        <dbReference type="ARBA" id="ARBA00022618"/>
    </source>
</evidence>
<proteinExistence type="inferred from homology"/>
<evidence type="ECO:0000259" key="8">
    <source>
        <dbReference type="Pfam" id="PF14527"/>
    </source>
</evidence>
<dbReference type="Pfam" id="PF14527">
    <property type="entry name" value="LAGLIDADG_WhiA"/>
    <property type="match status" value="1"/>
</dbReference>
<dbReference type="RefSeq" id="WP_016443620.1">
    <property type="nucleotide sequence ID" value="NZ_KE150266.1"/>
</dbReference>
<dbReference type="Pfam" id="PF02650">
    <property type="entry name" value="HTH_WhiA"/>
    <property type="match status" value="1"/>
</dbReference>
<evidence type="ECO:0000256" key="4">
    <source>
        <dbReference type="ARBA" id="ARBA00068775"/>
    </source>
</evidence>
<evidence type="ECO:0000259" key="7">
    <source>
        <dbReference type="Pfam" id="PF10298"/>
    </source>
</evidence>
<reference evidence="9 10" key="1">
    <citation type="submission" date="2013-05" db="EMBL/GenBank/DDBJ databases">
        <title>The Genome Sequence of Actinomyces europaeus ACS-120-V-COL10B.</title>
        <authorList>
            <consortium name="The Broad Institute Genomics Platform"/>
            <person name="Earl A."/>
            <person name="Ward D."/>
            <person name="Feldgarden M."/>
            <person name="Gevers D."/>
            <person name="Saerens B."/>
            <person name="Vaneechoutte M."/>
            <person name="Walker B."/>
            <person name="Young S."/>
            <person name="Zeng Q."/>
            <person name="Gargeya S."/>
            <person name="Fitzgerald M."/>
            <person name="Haas B."/>
            <person name="Abouelleil A."/>
            <person name="Allen A.W."/>
            <person name="Alvarado L."/>
            <person name="Arachchi H.M."/>
            <person name="Berlin A.M."/>
            <person name="Chapman S.B."/>
            <person name="Gainer-Dewar J."/>
            <person name="Goldberg J."/>
            <person name="Griggs A."/>
            <person name="Gujja S."/>
            <person name="Hansen M."/>
            <person name="Howarth C."/>
            <person name="Imamovic A."/>
            <person name="Ireland A."/>
            <person name="Larimer J."/>
            <person name="McCowan C."/>
            <person name="Murphy C."/>
            <person name="Pearson M."/>
            <person name="Poon T.W."/>
            <person name="Priest M."/>
            <person name="Roberts A."/>
            <person name="Saif S."/>
            <person name="Shea T."/>
            <person name="Sisk P."/>
            <person name="Sykes S."/>
            <person name="Wortman J."/>
            <person name="Nusbaum C."/>
            <person name="Birren B."/>
        </authorList>
    </citation>
    <scope>NUCLEOTIDE SEQUENCE [LARGE SCALE GENOMIC DNA]</scope>
    <source>
        <strain evidence="9 10">ACS-120-V-Col10b</strain>
    </source>
</reference>
<dbReference type="Gene3D" id="3.10.28.10">
    <property type="entry name" value="Homing endonucleases"/>
    <property type="match status" value="1"/>
</dbReference>
<keyword evidence="2 5" id="KW-0238">DNA-binding</keyword>
<sequence length="326" mass="35004">MSLTLALKEELVRKPVATPSEMVSEVAAMLRFAGGLHLVSGRVIIEAEVDLPATAARLRTFMAKLFKVNSSVVIVSGGALKKGDRYVVRVVERADHLARMTGLIDAQGRPVRGLPTRIVASGDGEAIAAWRGAFLARGSLMEPGRSSAMEITAPGPEAALAMAGFARRMGAQAKVREIRSAQRVVVREADGIASILQALDAPETLEVWQARRKRRVARGSANRLANFDDANLRRSARAAVVASARVKRAFDILGDEVPEHLREAGELRVAHPQASLEELGKLANPQLTKDAIAGRIRRLLAMADKRAHEDGIPDTEASLSADLLEG</sequence>
<comment type="function">
    <text evidence="5">Involved in cell division and chromosome segregation.</text>
</comment>
<dbReference type="OrthoDB" id="5197218at2"/>
<protein>
    <recommendedName>
        <fullName evidence="4 5">Probable cell division protein WhiA</fullName>
    </recommendedName>
</protein>
<evidence type="ECO:0000313" key="9">
    <source>
        <dbReference type="EMBL" id="EPD30508.1"/>
    </source>
</evidence>
<dbReference type="FunFam" id="3.10.28.10:FF:000001">
    <property type="entry name" value="Probable cell division protein WhiA"/>
    <property type="match status" value="1"/>
</dbReference>
<dbReference type="InterPro" id="IPR027434">
    <property type="entry name" value="Homing_endonucl"/>
</dbReference>
<dbReference type="Proteomes" id="UP000014387">
    <property type="component" value="Unassembled WGS sequence"/>
</dbReference>
<evidence type="ECO:0000256" key="3">
    <source>
        <dbReference type="ARBA" id="ARBA00023306"/>
    </source>
</evidence>
<accession>A0A9W5RDM1</accession>
<feature type="domain" description="Sporulation transcription regulator WhiA N-terminal" evidence="7">
    <location>
        <begin position="20"/>
        <end position="104"/>
    </location>
</feature>
<keyword evidence="3 5" id="KW-0131">Cell cycle</keyword>
<dbReference type="AlphaFoldDB" id="A0A9W5RDM1"/>